<dbReference type="Pfam" id="PF04851">
    <property type="entry name" value="ResIII"/>
    <property type="match status" value="1"/>
</dbReference>
<evidence type="ECO:0000313" key="4">
    <source>
        <dbReference type="Proteomes" id="UP000001844"/>
    </source>
</evidence>
<dbReference type="KEGG" id="nhl:Nhal_3962"/>
<dbReference type="Gene3D" id="3.90.1570.30">
    <property type="match status" value="1"/>
</dbReference>
<dbReference type="GO" id="GO:0005829">
    <property type="term" value="C:cytosol"/>
    <property type="evidence" value="ECO:0007669"/>
    <property type="project" value="TreeGrafter"/>
</dbReference>
<name>D5C5B8_NITHN</name>
<organism evidence="3 4">
    <name type="scientific">Nitrosococcus halophilus (strain Nc4)</name>
    <dbReference type="NCBI Taxonomy" id="472759"/>
    <lineage>
        <taxon>Bacteria</taxon>
        <taxon>Pseudomonadati</taxon>
        <taxon>Pseudomonadota</taxon>
        <taxon>Gammaproteobacteria</taxon>
        <taxon>Chromatiales</taxon>
        <taxon>Chromatiaceae</taxon>
        <taxon>Nitrosococcus</taxon>
    </lineage>
</organism>
<dbReference type="InterPro" id="IPR007409">
    <property type="entry name" value="Restrct_endonuc_type1_HsdR_N"/>
</dbReference>
<dbReference type="EMBL" id="CP001799">
    <property type="protein sequence ID" value="ADE16972.1"/>
    <property type="molecule type" value="Genomic_DNA"/>
</dbReference>
<geneLocation type="plasmid" evidence="3 4">
    <name>pNHAL01</name>
</geneLocation>
<accession>D5C5B8</accession>
<feature type="coiled-coil region" evidence="1">
    <location>
        <begin position="149"/>
        <end position="207"/>
    </location>
</feature>
<dbReference type="InterPro" id="IPR013670">
    <property type="entry name" value="EcoEI_R_C_dom"/>
</dbReference>
<dbReference type="PANTHER" id="PTHR47396">
    <property type="entry name" value="TYPE I RESTRICTION ENZYME ECOKI R PROTEIN"/>
    <property type="match status" value="1"/>
</dbReference>
<dbReference type="CDD" id="cd18032">
    <property type="entry name" value="DEXHc_RE_I_III_res"/>
    <property type="match status" value="1"/>
</dbReference>
<evidence type="ECO:0000259" key="2">
    <source>
        <dbReference type="PROSITE" id="PS51192"/>
    </source>
</evidence>
<protein>
    <submittedName>
        <fullName evidence="3">Type III restriction protein res subunit</fullName>
    </submittedName>
</protein>
<evidence type="ECO:0000256" key="1">
    <source>
        <dbReference type="SAM" id="Coils"/>
    </source>
</evidence>
<keyword evidence="4" id="KW-1185">Reference proteome</keyword>
<dbReference type="AlphaFoldDB" id="D5C5B8"/>
<dbReference type="Pfam" id="PF04313">
    <property type="entry name" value="HSDR_N"/>
    <property type="match status" value="1"/>
</dbReference>
<dbReference type="GO" id="GO:0003677">
    <property type="term" value="F:DNA binding"/>
    <property type="evidence" value="ECO:0007669"/>
    <property type="project" value="UniProtKB-KW"/>
</dbReference>
<dbReference type="PROSITE" id="PS51192">
    <property type="entry name" value="HELICASE_ATP_BIND_1"/>
    <property type="match status" value="1"/>
</dbReference>
<dbReference type="PANTHER" id="PTHR47396:SF1">
    <property type="entry name" value="ATP-DEPENDENT HELICASE IRC3-RELATED"/>
    <property type="match status" value="1"/>
</dbReference>
<dbReference type="InterPro" id="IPR001650">
    <property type="entry name" value="Helicase_C-like"/>
</dbReference>
<keyword evidence="1" id="KW-0175">Coiled coil</keyword>
<dbReference type="eggNOG" id="COG4096">
    <property type="taxonomic scope" value="Bacteria"/>
</dbReference>
<dbReference type="GO" id="GO:0009035">
    <property type="term" value="F:type I site-specific deoxyribonuclease activity"/>
    <property type="evidence" value="ECO:0007669"/>
    <property type="project" value="UniProtKB-EC"/>
</dbReference>
<dbReference type="Gene3D" id="3.40.50.300">
    <property type="entry name" value="P-loop containing nucleotide triphosphate hydrolases"/>
    <property type="match status" value="2"/>
</dbReference>
<dbReference type="InterPro" id="IPR050742">
    <property type="entry name" value="Helicase_Restrict-Modif_Enz"/>
</dbReference>
<dbReference type="SMART" id="SM00487">
    <property type="entry name" value="DEXDc"/>
    <property type="match status" value="1"/>
</dbReference>
<reference evidence="3 4" key="1">
    <citation type="submission" date="2009-10" db="EMBL/GenBank/DDBJ databases">
        <title>Complete genome sequence of Nitrosococcus halophilus Nc4, a salt-adapted, aerobic obligate ammonia-oxidizing sulfur purple bacterium.</title>
        <authorList>
            <consortium name="US DOE Joint Genome Institute"/>
            <person name="Campbell M.A."/>
            <person name="Malfatti S.A."/>
            <person name="Chain P.S.G."/>
            <person name="Heidelberg J.F."/>
            <person name="Ward N.L."/>
            <person name="Ward B.B."/>
            <person name="Klotz M.G."/>
        </authorList>
    </citation>
    <scope>NUCLEOTIDE SEQUENCE [LARGE SCALE GENOMIC DNA]</scope>
    <source>
        <strain evidence="4">Nc4</strain>
        <plasmid evidence="4">Plasmid pNHAL01</plasmid>
    </source>
</reference>
<feature type="domain" description="Helicase ATP-binding" evidence="2">
    <location>
        <begin position="371"/>
        <end position="530"/>
    </location>
</feature>
<dbReference type="InterPro" id="IPR006935">
    <property type="entry name" value="Helicase/UvrB_N"/>
</dbReference>
<dbReference type="CDD" id="cd18799">
    <property type="entry name" value="SF2_C_EcoAI-like"/>
    <property type="match status" value="1"/>
</dbReference>
<proteinExistence type="predicted"/>
<dbReference type="Pfam" id="PF08463">
    <property type="entry name" value="EcoEI_R_C"/>
    <property type="match status" value="1"/>
</dbReference>
<gene>
    <name evidence="3" type="ORF">Nhal_3962</name>
</gene>
<sequence>MASNFDFLTGDWAPFREDALHTEQHALTAPRTCAFYARRTLEKTVRWLYAHDPSLRKPYQDNLAALIHEPTFQTLVAPSLFPQIRLIHKVGNQAVHSDVRLRPVEGLQLTRATYNLLSWLVRVYTPTQGAPLSVPPFNDQRLREPLQEAQEADKNAVELSRLQETLQEKDEAFKATQQRLTASQEEIERLKAHIAEVKAENQAALGTVTFEESEAETRDLFIDVLLREAGWDPAGEQVREYAVEGMPHGQGRGYVDYVLWGDNGLPLAIVEAKRTQKSPMMGQRQAELYADCLEQMTGQRPLIYTSNGYQTWLWDDTFYPPREVQGFATKDELQLMVHRRTSRKDLTQIPLNREIAGRYYQEEGLRRVMERFQEARARGSLLVMATGTGKTRVSIAAVEFLMRARWVQRVLFLADRTALVRQAKGAFAAHLPHASLVNLVTEKEEAGSRIVFSTYHTMMNLIDETQQEGRKRFGVNAFDLIIIDEAHRSVYQKFKAIFDYFDSFLLGLTATPKAEVDRNTYHLFDLEDHVPTYAYELNQAVADEYLVPPRPVSVPLKFQRQGIRYEHLSEEEKDAYEATFLDEETGQLPPEIDAAALNAWLFNQDTVDKVLAQLMAQGLKIQGGDQLGKTIIFAKNHDHAEFIVQRFDQHYPHLAGKFCRVIDNRVSYAQSLIDDFTLPHKAPFIAVSVDMLDTGIDVPEVVNLVFFKRVRSKTKFWQMLGRGTRLCPDLFGPGRDKPFFCIFDYCENLEFFSAHPEEVREAPLQESVKQKVFKSRLALATALQAMDDPNDSRPSLQSALLDQLHEGVTRMNLDNFLVRPHRQYVEAFSDRTRWQHLTPSDELEIAEHLSGLPSPDEDDEFARRFDLLILNLQLALLEKTPSLERYQAQVKDLAQGLEEKRAIPAVNAHMPLILDLQSDEYWQDMTLAMLETVRRQLRDLIKFVDKAGPREKVYTDFEDELGEVTEIEGLIQADPSLKHYRLKVETFLRTHQDHVTLQRLRHNQPITAKDLEGLEAVLFSEAGPGSKEDFMKTYGEAPLGELIRRIVGLDRNAAKEAFAEFLSHSTLRADQIRFIDQIIEHLARNGVMDLEALYEPPFTDIHYEGIDGVLPEQADKVIAIIKKVNKNARVA</sequence>
<dbReference type="REBASE" id="25087">
    <property type="entry name" value="NhaNc4ORF3964P"/>
</dbReference>
<dbReference type="SUPFAM" id="SSF52540">
    <property type="entry name" value="P-loop containing nucleoside triphosphate hydrolases"/>
    <property type="match status" value="2"/>
</dbReference>
<dbReference type="GO" id="GO:0009307">
    <property type="term" value="P:DNA restriction-modification system"/>
    <property type="evidence" value="ECO:0007669"/>
    <property type="project" value="UniProtKB-KW"/>
</dbReference>
<dbReference type="GO" id="GO:0005524">
    <property type="term" value="F:ATP binding"/>
    <property type="evidence" value="ECO:0007669"/>
    <property type="project" value="UniProtKB-KW"/>
</dbReference>
<dbReference type="InterPro" id="IPR027417">
    <property type="entry name" value="P-loop_NTPase"/>
</dbReference>
<dbReference type="InterPro" id="IPR014001">
    <property type="entry name" value="Helicase_ATP-bd"/>
</dbReference>
<dbReference type="RefSeq" id="WP_013028074.1">
    <property type="nucleotide sequence ID" value="NC_013958.1"/>
</dbReference>
<dbReference type="OrthoDB" id="9804086at2"/>
<dbReference type="HOGENOM" id="CLU_009326_0_0_6"/>
<keyword evidence="3" id="KW-0614">Plasmid</keyword>
<dbReference type="Proteomes" id="UP000001844">
    <property type="component" value="Plasmid pNHAL01"/>
</dbReference>
<dbReference type="Pfam" id="PF00271">
    <property type="entry name" value="Helicase_C"/>
    <property type="match status" value="1"/>
</dbReference>
<evidence type="ECO:0000313" key="3">
    <source>
        <dbReference type="EMBL" id="ADE16972.1"/>
    </source>
</evidence>